<proteinExistence type="predicted"/>
<name>A0AAV1QVB1_9ROSI</name>
<reference evidence="1 2" key="1">
    <citation type="submission" date="2024-01" db="EMBL/GenBank/DDBJ databases">
        <authorList>
            <person name="Waweru B."/>
        </authorList>
    </citation>
    <scope>NUCLEOTIDE SEQUENCE [LARGE SCALE GENOMIC DNA]</scope>
</reference>
<comment type="caution">
    <text evidence="1">The sequence shown here is derived from an EMBL/GenBank/DDBJ whole genome shotgun (WGS) entry which is preliminary data.</text>
</comment>
<dbReference type="EMBL" id="CAWUPB010000751">
    <property type="protein sequence ID" value="CAK7324798.1"/>
    <property type="molecule type" value="Genomic_DNA"/>
</dbReference>
<dbReference type="Proteomes" id="UP001314170">
    <property type="component" value="Unassembled WGS sequence"/>
</dbReference>
<keyword evidence="2" id="KW-1185">Reference proteome</keyword>
<accession>A0AAV1QVB1</accession>
<organism evidence="1 2">
    <name type="scientific">Dovyalis caffra</name>
    <dbReference type="NCBI Taxonomy" id="77055"/>
    <lineage>
        <taxon>Eukaryota</taxon>
        <taxon>Viridiplantae</taxon>
        <taxon>Streptophyta</taxon>
        <taxon>Embryophyta</taxon>
        <taxon>Tracheophyta</taxon>
        <taxon>Spermatophyta</taxon>
        <taxon>Magnoliopsida</taxon>
        <taxon>eudicotyledons</taxon>
        <taxon>Gunneridae</taxon>
        <taxon>Pentapetalae</taxon>
        <taxon>rosids</taxon>
        <taxon>fabids</taxon>
        <taxon>Malpighiales</taxon>
        <taxon>Salicaceae</taxon>
        <taxon>Flacourtieae</taxon>
        <taxon>Dovyalis</taxon>
    </lineage>
</organism>
<protein>
    <submittedName>
        <fullName evidence="1">Uncharacterized protein</fullName>
    </submittedName>
</protein>
<sequence>DGGVRLVGGGVQPGVSSCLGIYSFVLARHLLVLVSRPAARSSLNFCSPLALSLSSGARRSSLAPVSPSFVMRSHPLSSFVDRRALPAHSLSARFGAVASSVPIVSSS</sequence>
<dbReference type="AlphaFoldDB" id="A0AAV1QVB1"/>
<feature type="non-terminal residue" evidence="1">
    <location>
        <position position="1"/>
    </location>
</feature>
<evidence type="ECO:0000313" key="1">
    <source>
        <dbReference type="EMBL" id="CAK7324798.1"/>
    </source>
</evidence>
<gene>
    <name evidence="1" type="ORF">DCAF_LOCUS2464</name>
</gene>
<evidence type="ECO:0000313" key="2">
    <source>
        <dbReference type="Proteomes" id="UP001314170"/>
    </source>
</evidence>